<organism evidence="2 3">
    <name type="scientific">Schistosoma mattheei</name>
    <dbReference type="NCBI Taxonomy" id="31246"/>
    <lineage>
        <taxon>Eukaryota</taxon>
        <taxon>Metazoa</taxon>
        <taxon>Spiralia</taxon>
        <taxon>Lophotrochozoa</taxon>
        <taxon>Platyhelminthes</taxon>
        <taxon>Trematoda</taxon>
        <taxon>Digenea</taxon>
        <taxon>Strigeidida</taxon>
        <taxon>Schistosomatoidea</taxon>
        <taxon>Schistosomatidae</taxon>
        <taxon>Schistosoma</taxon>
    </lineage>
</organism>
<dbReference type="AlphaFoldDB" id="A0A3P8JLH7"/>
<keyword evidence="1" id="KW-0812">Transmembrane</keyword>
<dbReference type="Proteomes" id="UP000269396">
    <property type="component" value="Unassembled WGS sequence"/>
</dbReference>
<evidence type="ECO:0000313" key="3">
    <source>
        <dbReference type="Proteomes" id="UP000269396"/>
    </source>
</evidence>
<name>A0A3P8JLH7_9TREM</name>
<feature type="transmembrane region" description="Helical" evidence="1">
    <location>
        <begin position="12"/>
        <end position="31"/>
    </location>
</feature>
<reference evidence="2 3" key="1">
    <citation type="submission" date="2018-11" db="EMBL/GenBank/DDBJ databases">
        <authorList>
            <consortium name="Pathogen Informatics"/>
        </authorList>
    </citation>
    <scope>NUCLEOTIDE SEQUENCE [LARGE SCALE GENOMIC DNA]</scope>
    <source>
        <strain>Denwood</strain>
        <strain evidence="3">Zambia</strain>
    </source>
</reference>
<keyword evidence="3" id="KW-1185">Reference proteome</keyword>
<protein>
    <submittedName>
        <fullName evidence="2">Uncharacterized protein</fullName>
    </submittedName>
</protein>
<sequence length="41" mass="5014">MRLNICSLFNNWFFSFRCSFTFLVFSTFAKYEVHIISLLNR</sequence>
<keyword evidence="1" id="KW-0472">Membrane</keyword>
<accession>A0A3P8JLH7</accession>
<dbReference type="EMBL" id="UZAL01036808">
    <property type="protein sequence ID" value="VDP70553.1"/>
    <property type="molecule type" value="Genomic_DNA"/>
</dbReference>
<keyword evidence="1" id="KW-1133">Transmembrane helix</keyword>
<proteinExistence type="predicted"/>
<evidence type="ECO:0000256" key="1">
    <source>
        <dbReference type="SAM" id="Phobius"/>
    </source>
</evidence>
<gene>
    <name evidence="2" type="ORF">SMTD_LOCUS16161</name>
</gene>
<evidence type="ECO:0000313" key="2">
    <source>
        <dbReference type="EMBL" id="VDP70553.1"/>
    </source>
</evidence>